<dbReference type="AlphaFoldDB" id="A0BG32"/>
<dbReference type="EMBL" id="CT867992">
    <property type="protein sequence ID" value="CAK57499.1"/>
    <property type="molecule type" value="Genomic_DNA"/>
</dbReference>
<dbReference type="OrthoDB" id="10494556at2759"/>
<evidence type="ECO:0000313" key="2">
    <source>
        <dbReference type="Proteomes" id="UP000000600"/>
    </source>
</evidence>
<dbReference type="HOGENOM" id="CLU_2019674_0_0_1"/>
<accession>A0BG32</accession>
<name>A0BG32_PARTE</name>
<sequence length="123" mass="13963">MGNWESKEPVKIEDQQIVKATYVTRDLQSGGISKYLPVKHAGILVETKEEKYIIHHLGPDKDVETELYNDVRSQKWKADKRIKVNNNTTIKEAEKIGGKGKGYWRNCTCIGVAFKIWSGLQSG</sequence>
<dbReference type="InParanoid" id="A0BG32"/>
<proteinExistence type="predicted"/>
<dbReference type="Proteomes" id="UP000000600">
    <property type="component" value="Unassembled WGS sequence"/>
</dbReference>
<reference evidence="1 2" key="1">
    <citation type="journal article" date="2006" name="Nature">
        <title>Global trends of whole-genome duplications revealed by the ciliate Paramecium tetraurelia.</title>
        <authorList>
            <consortium name="Genoscope"/>
            <person name="Aury J.-M."/>
            <person name="Jaillon O."/>
            <person name="Duret L."/>
            <person name="Noel B."/>
            <person name="Jubin C."/>
            <person name="Porcel B.M."/>
            <person name="Segurens B."/>
            <person name="Daubin V."/>
            <person name="Anthouard V."/>
            <person name="Aiach N."/>
            <person name="Arnaiz O."/>
            <person name="Billaut A."/>
            <person name="Beisson J."/>
            <person name="Blanc I."/>
            <person name="Bouhouche K."/>
            <person name="Camara F."/>
            <person name="Duharcourt S."/>
            <person name="Guigo R."/>
            <person name="Gogendeau D."/>
            <person name="Katinka M."/>
            <person name="Keller A.-M."/>
            <person name="Kissmehl R."/>
            <person name="Klotz C."/>
            <person name="Koll F."/>
            <person name="Le Moue A."/>
            <person name="Lepere C."/>
            <person name="Malinsky S."/>
            <person name="Nowacki M."/>
            <person name="Nowak J.K."/>
            <person name="Plattner H."/>
            <person name="Poulain J."/>
            <person name="Ruiz F."/>
            <person name="Serrano V."/>
            <person name="Zagulski M."/>
            <person name="Dessen P."/>
            <person name="Betermier M."/>
            <person name="Weissenbach J."/>
            <person name="Scarpelli C."/>
            <person name="Schachter V."/>
            <person name="Sperling L."/>
            <person name="Meyer E."/>
            <person name="Cohen J."/>
            <person name="Wincker P."/>
        </authorList>
    </citation>
    <scope>NUCLEOTIDE SEQUENCE [LARGE SCALE GENOMIC DNA]</scope>
    <source>
        <strain evidence="1 2">Stock d4-2</strain>
    </source>
</reference>
<evidence type="ECO:0000313" key="1">
    <source>
        <dbReference type="EMBL" id="CAK57499.1"/>
    </source>
</evidence>
<dbReference type="KEGG" id="ptm:GSPATT00028534001"/>
<keyword evidence="2" id="KW-1185">Reference proteome</keyword>
<gene>
    <name evidence="1" type="ORF">GSPATT00028534001</name>
</gene>
<dbReference type="OMA" id="SERCENY"/>
<protein>
    <submittedName>
        <fullName evidence="1">Uncharacterized protein</fullName>
    </submittedName>
</protein>
<dbReference type="GeneID" id="5010681"/>
<dbReference type="RefSeq" id="XP_001424897.1">
    <property type="nucleotide sequence ID" value="XM_001424860.1"/>
</dbReference>
<organism evidence="1 2">
    <name type="scientific">Paramecium tetraurelia</name>
    <dbReference type="NCBI Taxonomy" id="5888"/>
    <lineage>
        <taxon>Eukaryota</taxon>
        <taxon>Sar</taxon>
        <taxon>Alveolata</taxon>
        <taxon>Ciliophora</taxon>
        <taxon>Intramacronucleata</taxon>
        <taxon>Oligohymenophorea</taxon>
        <taxon>Peniculida</taxon>
        <taxon>Parameciidae</taxon>
        <taxon>Paramecium</taxon>
    </lineage>
</organism>